<keyword evidence="5 9" id="KW-0798">TonB box</keyword>
<comment type="subcellular location">
    <subcellularLocation>
        <location evidence="1 8">Cell outer membrane</location>
        <topology evidence="1 8">Multi-pass membrane protein</topology>
    </subcellularLocation>
</comment>
<proteinExistence type="inferred from homology"/>
<dbReference type="InterPro" id="IPR012910">
    <property type="entry name" value="Plug_dom"/>
</dbReference>
<evidence type="ECO:0000256" key="4">
    <source>
        <dbReference type="ARBA" id="ARBA00022692"/>
    </source>
</evidence>
<dbReference type="NCBIfam" id="TIGR04057">
    <property type="entry name" value="SusC_RagA_signa"/>
    <property type="match status" value="1"/>
</dbReference>
<evidence type="ECO:0000313" key="14">
    <source>
        <dbReference type="Proteomes" id="UP001597201"/>
    </source>
</evidence>
<evidence type="ECO:0000313" key="13">
    <source>
        <dbReference type="EMBL" id="MFD1316782.1"/>
    </source>
</evidence>
<comment type="similarity">
    <text evidence="8 9">Belongs to the TonB-dependent receptor family.</text>
</comment>
<feature type="domain" description="TonB-dependent receptor plug" evidence="12">
    <location>
        <begin position="114"/>
        <end position="221"/>
    </location>
</feature>
<reference evidence="14" key="1">
    <citation type="journal article" date="2019" name="Int. J. Syst. Evol. Microbiol.">
        <title>The Global Catalogue of Microorganisms (GCM) 10K type strain sequencing project: providing services to taxonomists for standard genome sequencing and annotation.</title>
        <authorList>
            <consortium name="The Broad Institute Genomics Platform"/>
            <consortium name="The Broad Institute Genome Sequencing Center for Infectious Disease"/>
            <person name="Wu L."/>
            <person name="Ma J."/>
        </authorList>
    </citation>
    <scope>NUCLEOTIDE SEQUENCE [LARGE SCALE GENOMIC DNA]</scope>
    <source>
        <strain evidence="14">CCUG 61485</strain>
    </source>
</reference>
<evidence type="ECO:0000259" key="12">
    <source>
        <dbReference type="Pfam" id="PF07715"/>
    </source>
</evidence>
<comment type="caution">
    <text evidence="13">The sequence shown here is derived from an EMBL/GenBank/DDBJ whole genome shotgun (WGS) entry which is preliminary data.</text>
</comment>
<dbReference type="PROSITE" id="PS52016">
    <property type="entry name" value="TONB_DEPENDENT_REC_3"/>
    <property type="match status" value="1"/>
</dbReference>
<keyword evidence="7 8" id="KW-0998">Cell outer membrane</keyword>
<evidence type="ECO:0000256" key="2">
    <source>
        <dbReference type="ARBA" id="ARBA00022448"/>
    </source>
</evidence>
<dbReference type="InterPro" id="IPR039426">
    <property type="entry name" value="TonB-dep_rcpt-like"/>
</dbReference>
<evidence type="ECO:0000256" key="7">
    <source>
        <dbReference type="ARBA" id="ARBA00023237"/>
    </source>
</evidence>
<feature type="signal peptide" evidence="10">
    <location>
        <begin position="1"/>
        <end position="22"/>
    </location>
</feature>
<feature type="domain" description="TonB-dependent receptor-like beta-barrel" evidence="11">
    <location>
        <begin position="449"/>
        <end position="793"/>
    </location>
</feature>
<keyword evidence="6 8" id="KW-0472">Membrane</keyword>
<dbReference type="EMBL" id="JBHTMY010000004">
    <property type="protein sequence ID" value="MFD1316782.1"/>
    <property type="molecule type" value="Genomic_DNA"/>
</dbReference>
<evidence type="ECO:0000256" key="10">
    <source>
        <dbReference type="SAM" id="SignalP"/>
    </source>
</evidence>
<protein>
    <submittedName>
        <fullName evidence="13">SusC/RagA family TonB-linked outer membrane protein</fullName>
    </submittedName>
</protein>
<feature type="chain" id="PRO_5045300273" evidence="10">
    <location>
        <begin position="23"/>
        <end position="1065"/>
    </location>
</feature>
<name>A0ABW3Y4I6_9FLAO</name>
<dbReference type="Pfam" id="PF07715">
    <property type="entry name" value="Plug"/>
    <property type="match status" value="1"/>
</dbReference>
<dbReference type="SUPFAM" id="SSF49464">
    <property type="entry name" value="Carboxypeptidase regulatory domain-like"/>
    <property type="match status" value="1"/>
</dbReference>
<keyword evidence="4 8" id="KW-0812">Transmembrane</keyword>
<keyword evidence="2 8" id="KW-0813">Transport</keyword>
<dbReference type="InterPro" id="IPR000531">
    <property type="entry name" value="Beta-barrel_TonB"/>
</dbReference>
<dbReference type="InterPro" id="IPR037066">
    <property type="entry name" value="Plug_dom_sf"/>
</dbReference>
<gene>
    <name evidence="13" type="ORF">ACFQ39_14245</name>
</gene>
<dbReference type="Proteomes" id="UP001597201">
    <property type="component" value="Unassembled WGS sequence"/>
</dbReference>
<organism evidence="13 14">
    <name type="scientific">Namhaeicola litoreus</name>
    <dbReference type="NCBI Taxonomy" id="1052145"/>
    <lineage>
        <taxon>Bacteria</taxon>
        <taxon>Pseudomonadati</taxon>
        <taxon>Bacteroidota</taxon>
        <taxon>Flavobacteriia</taxon>
        <taxon>Flavobacteriales</taxon>
        <taxon>Flavobacteriaceae</taxon>
        <taxon>Namhaeicola</taxon>
    </lineage>
</organism>
<keyword evidence="10" id="KW-0732">Signal</keyword>
<evidence type="ECO:0000256" key="8">
    <source>
        <dbReference type="PROSITE-ProRule" id="PRU01360"/>
    </source>
</evidence>
<dbReference type="InterPro" id="IPR023997">
    <property type="entry name" value="TonB-dep_OMP_SusC/RagA_CS"/>
</dbReference>
<sequence>MKTKLSGILTLLLALVVQISFAQQKTVSGNVSDETGPLPGVSILIDGTTRGTETDFDGNYTISVNQGDVLRFSFVGMETVTRTVGADNTINLSMVASANTLDEVVIVGYGSSTKKSFTGSVKTVDAEILEMKSVSNVAQALTGEVAGVTVINTSGQPGTVPTVRVRGFGSVNGNRDPLYVIDGIPFSGALNTINPQDIESTTVLKDATATAIYGARGANGVILINTKRGRSGTSTIEVDLKSGVNMPLLERHSRIKSPEEYMEIGWNALYNQGVVTGATDPAQYANDNLFGGRGIDPKYNMWNQAGPDLINPDTGLFNPGVTRKYDPENWEDYGFQTSFRSELNLNLSGGTEKSNYFASIGYLDDQGAIINSNFDRLSARLNVNSEVKPWLDAIFNMGFARTESNNNGQSEDSGSIFWFTDNIPPIFPLYERDANGNFIPEPIFGGNKYDYGIGRSFGALTNSIADAHYDRSRTERNSVDGKVALNINFSDHLSFENSFGGQYYSSIFNNLNNPFYGSAEGTLGSIFKRHEEFTTYTLLNLLRYKNDWGNHNFEALAAHEATNWLRKRSDISKAKAADPNLDDLTNFIIVSSPPLGYTDEWSLESYFGQVNYDYNSKYFLSASLRTDGSSRFVNDKWGTFYSLGASWIVTEENFANNSGFLNYLKVKGSYGTVGEQAGVGFYPGYYLYQTTLLGDSYATTEQVIGNADLTWETSTMFQTGVEFTLWNFLDGAIDYYIKDTDDLLFDRRVGPSVGYALLTVNDGALRNSGLEFDLNFRIINQQDYKFNVAVNGAFLQNELTRMPIDPATGEEKLIDIAGTFGRSKGHSLYDFYIREWAGVDPADGAAMWYQYFNDENGNGVVDAGEGILSMLDFQDANPDAEISKTTTKTYSAATQKYVNKSAIPTVSGGFRLNAQIKRFDISTQFIYSLGGYGFDGNYQDLMDNDQIGNNNWHTDMRNRWQEPGDITNIPRLDNGTSTNYVSTSTRFLTKTDYLAFNNFRVGFTLTERDFPKSGVDNVNIWVSGDNLFLMSERAGFNPTQRESGASERYAYAPLTNFSLGLRVKF</sequence>
<dbReference type="InterPro" id="IPR008969">
    <property type="entry name" value="CarboxyPept-like_regulatory"/>
</dbReference>
<evidence type="ECO:0000256" key="1">
    <source>
        <dbReference type="ARBA" id="ARBA00004571"/>
    </source>
</evidence>
<evidence type="ECO:0000256" key="9">
    <source>
        <dbReference type="RuleBase" id="RU003357"/>
    </source>
</evidence>
<dbReference type="Gene3D" id="2.40.170.20">
    <property type="entry name" value="TonB-dependent receptor, beta-barrel domain"/>
    <property type="match status" value="1"/>
</dbReference>
<evidence type="ECO:0000256" key="5">
    <source>
        <dbReference type="ARBA" id="ARBA00023077"/>
    </source>
</evidence>
<dbReference type="NCBIfam" id="TIGR04056">
    <property type="entry name" value="OMP_RagA_SusC"/>
    <property type="match status" value="1"/>
</dbReference>
<dbReference type="RefSeq" id="WP_377180161.1">
    <property type="nucleotide sequence ID" value="NZ_JBHTMY010000004.1"/>
</dbReference>
<dbReference type="Gene3D" id="2.60.40.1120">
    <property type="entry name" value="Carboxypeptidase-like, regulatory domain"/>
    <property type="match status" value="1"/>
</dbReference>
<dbReference type="Pfam" id="PF13715">
    <property type="entry name" value="CarbopepD_reg_2"/>
    <property type="match status" value="1"/>
</dbReference>
<dbReference type="SUPFAM" id="SSF56935">
    <property type="entry name" value="Porins"/>
    <property type="match status" value="1"/>
</dbReference>
<keyword evidence="14" id="KW-1185">Reference proteome</keyword>
<evidence type="ECO:0000256" key="3">
    <source>
        <dbReference type="ARBA" id="ARBA00022452"/>
    </source>
</evidence>
<accession>A0ABW3Y4I6</accession>
<dbReference type="Gene3D" id="2.170.130.10">
    <property type="entry name" value="TonB-dependent receptor, plug domain"/>
    <property type="match status" value="1"/>
</dbReference>
<dbReference type="Pfam" id="PF00593">
    <property type="entry name" value="TonB_dep_Rec_b-barrel"/>
    <property type="match status" value="1"/>
</dbReference>
<keyword evidence="3 8" id="KW-1134">Transmembrane beta strand</keyword>
<dbReference type="InterPro" id="IPR023996">
    <property type="entry name" value="TonB-dep_OMP_SusC/RagA"/>
</dbReference>
<evidence type="ECO:0000256" key="6">
    <source>
        <dbReference type="ARBA" id="ARBA00023136"/>
    </source>
</evidence>
<dbReference type="InterPro" id="IPR036942">
    <property type="entry name" value="Beta-barrel_TonB_sf"/>
</dbReference>
<evidence type="ECO:0000259" key="11">
    <source>
        <dbReference type="Pfam" id="PF00593"/>
    </source>
</evidence>